<sequence>MTRSSSFFTIAIGICPIYSVLESRAFVQYWNPAYSCFTFGRVDLVPTVEEYTTLLHSPKIQADKAYSRAANVLAFLKKLMSITGMSEQWVAARIKLKGDSKCIPWKNLRDLILAHPDIKKRVDVFALSIYGLVVFPKALGHIDKAISDLFDRLDKRVTPVLAILAKNFRSLNAYRRVGEGRFIGCKTTLWIVILHNLQEEDVEWRAHWMISNKILYRCGDFNWVPLLGIWGAVGYGPLLVLRQGSRQFIPVTQGLAQCEFSYKGDNYKKKVQEILNAWNQTYIMKRFTVRLMTTLEYNWWWGKRVNDNIPVLSQEMLGQ</sequence>
<evidence type="ECO:0000259" key="1">
    <source>
        <dbReference type="Pfam" id="PF24924"/>
    </source>
</evidence>
<dbReference type="OrthoDB" id="997309at2759"/>
<feature type="domain" description="DUF7745" evidence="1">
    <location>
        <begin position="25"/>
        <end position="190"/>
    </location>
</feature>
<keyword evidence="3" id="KW-1185">Reference proteome</keyword>
<dbReference type="PANTHER" id="PTHR48200">
    <property type="entry name" value="PROTEIN, PUTATIVE-RELATED"/>
    <property type="match status" value="1"/>
</dbReference>
<evidence type="ECO:0000313" key="2">
    <source>
        <dbReference type="EMBL" id="MBA0820527.1"/>
    </source>
</evidence>
<proteinExistence type="predicted"/>
<dbReference type="InterPro" id="IPR056647">
    <property type="entry name" value="DUF7745"/>
</dbReference>
<name>A0A7J9IEK7_9ROSI</name>
<dbReference type="Pfam" id="PF24924">
    <property type="entry name" value="DUF7745"/>
    <property type="match status" value="1"/>
</dbReference>
<gene>
    <name evidence="2" type="ORF">Gohar_019451</name>
</gene>
<organism evidence="2 3">
    <name type="scientific">Gossypium harknessii</name>
    <dbReference type="NCBI Taxonomy" id="34285"/>
    <lineage>
        <taxon>Eukaryota</taxon>
        <taxon>Viridiplantae</taxon>
        <taxon>Streptophyta</taxon>
        <taxon>Embryophyta</taxon>
        <taxon>Tracheophyta</taxon>
        <taxon>Spermatophyta</taxon>
        <taxon>Magnoliopsida</taxon>
        <taxon>eudicotyledons</taxon>
        <taxon>Gunneridae</taxon>
        <taxon>Pentapetalae</taxon>
        <taxon>rosids</taxon>
        <taxon>malvids</taxon>
        <taxon>Malvales</taxon>
        <taxon>Malvaceae</taxon>
        <taxon>Malvoideae</taxon>
        <taxon>Gossypium</taxon>
    </lineage>
</organism>
<comment type="caution">
    <text evidence="2">The sequence shown here is derived from an EMBL/GenBank/DDBJ whole genome shotgun (WGS) entry which is preliminary data.</text>
</comment>
<dbReference type="AlphaFoldDB" id="A0A7J9IEK7"/>
<protein>
    <recommendedName>
        <fullName evidence="1">DUF7745 domain-containing protein</fullName>
    </recommendedName>
</protein>
<dbReference type="Proteomes" id="UP000593560">
    <property type="component" value="Unassembled WGS sequence"/>
</dbReference>
<reference evidence="2 3" key="1">
    <citation type="journal article" date="2019" name="Genome Biol. Evol.">
        <title>Insights into the evolution of the New World diploid cottons (Gossypium, subgenus Houzingenia) based on genome sequencing.</title>
        <authorList>
            <person name="Grover C.E."/>
            <person name="Arick M.A. 2nd"/>
            <person name="Thrash A."/>
            <person name="Conover J.L."/>
            <person name="Sanders W.S."/>
            <person name="Peterson D.G."/>
            <person name="Frelichowski J.E."/>
            <person name="Scheffler J.A."/>
            <person name="Scheffler B.E."/>
            <person name="Wendel J.F."/>
        </authorList>
    </citation>
    <scope>NUCLEOTIDE SEQUENCE [LARGE SCALE GENOMIC DNA]</scope>
    <source>
        <strain evidence="2">0</strain>
        <tissue evidence="2">Leaf</tissue>
    </source>
</reference>
<dbReference type="PANTHER" id="PTHR48200:SF1">
    <property type="entry name" value="AMINOTRANSFERASE-LIKE PLANT MOBILE DOMAIN-CONTAINING PROTEIN"/>
    <property type="match status" value="1"/>
</dbReference>
<accession>A0A7J9IEK7</accession>
<evidence type="ECO:0000313" key="3">
    <source>
        <dbReference type="Proteomes" id="UP000593560"/>
    </source>
</evidence>
<dbReference type="EMBL" id="JABFAD010335061">
    <property type="protein sequence ID" value="MBA0820527.1"/>
    <property type="molecule type" value="Genomic_DNA"/>
</dbReference>